<feature type="non-terminal residue" evidence="2">
    <location>
        <position position="1"/>
    </location>
</feature>
<evidence type="ECO:0000313" key="2">
    <source>
        <dbReference type="EMBL" id="OAO14230.1"/>
    </source>
</evidence>
<accession>A0A196SB02</accession>
<dbReference type="Proteomes" id="UP000078348">
    <property type="component" value="Unassembled WGS sequence"/>
</dbReference>
<proteinExistence type="predicted"/>
<dbReference type="EMBL" id="LXWW01000274">
    <property type="protein sequence ID" value="OAO14230.1"/>
    <property type="molecule type" value="Genomic_DNA"/>
</dbReference>
<dbReference type="CDD" id="cd01650">
    <property type="entry name" value="RT_nLTR_like"/>
    <property type="match status" value="1"/>
</dbReference>
<evidence type="ECO:0000313" key="3">
    <source>
        <dbReference type="Proteomes" id="UP000078348"/>
    </source>
</evidence>
<reference evidence="2 3" key="1">
    <citation type="submission" date="2016-05" db="EMBL/GenBank/DDBJ databases">
        <title>Nuclear genome of Blastocystis sp. subtype 1 NandII.</title>
        <authorList>
            <person name="Gentekaki E."/>
            <person name="Curtis B."/>
            <person name="Stairs C."/>
            <person name="Eme L."/>
            <person name="Herman E."/>
            <person name="Klimes V."/>
            <person name="Arias M.C."/>
            <person name="Elias M."/>
            <person name="Hilliou F."/>
            <person name="Klute M."/>
            <person name="Malik S.-B."/>
            <person name="Pightling A."/>
            <person name="Rachubinski R."/>
            <person name="Salas D."/>
            <person name="Schlacht A."/>
            <person name="Suga H."/>
            <person name="Archibald J."/>
            <person name="Ball S.G."/>
            <person name="Clark G."/>
            <person name="Dacks J."/>
            <person name="Van Der Giezen M."/>
            <person name="Tsaousis A."/>
            <person name="Roger A."/>
        </authorList>
    </citation>
    <scope>NUCLEOTIDE SEQUENCE [LARGE SCALE GENOMIC DNA]</scope>
    <source>
        <strain evidence="3">ATCC 50177 / NandII</strain>
    </source>
</reference>
<protein>
    <submittedName>
        <fullName evidence="2">Retroelement</fullName>
    </submittedName>
</protein>
<dbReference type="AlphaFoldDB" id="A0A196SB02"/>
<gene>
    <name evidence="2" type="ORF">AV274_4074</name>
</gene>
<dbReference type="STRING" id="478820.A0A196SB02"/>
<keyword evidence="3" id="KW-1185">Reference proteome</keyword>
<dbReference type="OrthoDB" id="76450at2759"/>
<evidence type="ECO:0000259" key="1">
    <source>
        <dbReference type="PROSITE" id="PS50878"/>
    </source>
</evidence>
<feature type="domain" description="Reverse transcriptase" evidence="1">
    <location>
        <begin position="9"/>
        <end position="279"/>
    </location>
</feature>
<dbReference type="InterPro" id="IPR000477">
    <property type="entry name" value="RT_dom"/>
</dbReference>
<dbReference type="SUPFAM" id="SSF56672">
    <property type="entry name" value="DNA/RNA polymerases"/>
    <property type="match status" value="1"/>
</dbReference>
<name>A0A196SB02_BLAHN</name>
<dbReference type="Pfam" id="PF00078">
    <property type="entry name" value="RVT_1"/>
    <property type="match status" value="1"/>
</dbReference>
<sequence length="404" mass="45085">NKTLTCHINQLFDGHIPESFMTSQVISLHKKGDPMDVDNYRGISLMNVILKIACAVVANRITHEVETDHLLTPAQAGFRPEMQCTGHVSALLETINRIQSNLTGTGRKWFHQGEHAWVCFVDFKKAYDSVPHEALLYKMRTMGIGGKVYAFIEKLYAHSAIVVNVNGYTSEPIPLERGILFSLFINDILPEFTEREPWEPACPHFLFADDLCIVGRSAEELQGWMDKVTEWANTWGMTVGPAKCGVMVVPRIDAMLENPSPKEPKETQNHTTQWPIVFVPEGQWRGRGGPPDRGRRGQRVLRGQRVSRGISRLRRQRRPFFFTRNGVFWDACWSWLGARPRTALWQTGGNGTHAVRSAVGRAVGRTAGQNCGTGGRPTGYSLCKGSIPLGGSPRLLSATRALLP</sequence>
<dbReference type="PANTHER" id="PTHR19446">
    <property type="entry name" value="REVERSE TRANSCRIPTASES"/>
    <property type="match status" value="1"/>
</dbReference>
<dbReference type="InterPro" id="IPR043502">
    <property type="entry name" value="DNA/RNA_pol_sf"/>
</dbReference>
<organism evidence="2 3">
    <name type="scientific">Blastocystis sp. subtype 1 (strain ATCC 50177 / NandII)</name>
    <dbReference type="NCBI Taxonomy" id="478820"/>
    <lineage>
        <taxon>Eukaryota</taxon>
        <taxon>Sar</taxon>
        <taxon>Stramenopiles</taxon>
        <taxon>Bigyra</taxon>
        <taxon>Opalozoa</taxon>
        <taxon>Opalinata</taxon>
        <taxon>Blastocystidae</taxon>
        <taxon>Blastocystis</taxon>
    </lineage>
</organism>
<dbReference type="PROSITE" id="PS50878">
    <property type="entry name" value="RT_POL"/>
    <property type="match status" value="1"/>
</dbReference>
<comment type="caution">
    <text evidence="2">The sequence shown here is derived from an EMBL/GenBank/DDBJ whole genome shotgun (WGS) entry which is preliminary data.</text>
</comment>